<organism evidence="5 6">
    <name type="scientific">Babjeviella inositovora NRRL Y-12698</name>
    <dbReference type="NCBI Taxonomy" id="984486"/>
    <lineage>
        <taxon>Eukaryota</taxon>
        <taxon>Fungi</taxon>
        <taxon>Dikarya</taxon>
        <taxon>Ascomycota</taxon>
        <taxon>Saccharomycotina</taxon>
        <taxon>Pichiomycetes</taxon>
        <taxon>Serinales incertae sedis</taxon>
        <taxon>Babjeviella</taxon>
    </lineage>
</organism>
<comment type="function">
    <text evidence="4">Component of the Mediator complex, a coactivator involved in the regulated transcription of nearly all RNA polymerase II-dependent genes. Mediator functions as a bridge to convey information from gene-specific regulatory proteins to the basal RNA polymerase II transcription machinery. Mediator is recruited to promoters by direct interactions with regulatory proteins and serves as a scaffold for the assembly of a functional preinitiation complex with RNA polymerase II and the general transcription factors.</text>
</comment>
<dbReference type="OrthoDB" id="1854899at2759"/>
<evidence type="ECO:0000313" key="6">
    <source>
        <dbReference type="Proteomes" id="UP000094336"/>
    </source>
</evidence>
<gene>
    <name evidence="4" type="primary">MED20</name>
    <name evidence="5" type="ORF">BABINDRAFT_169098</name>
</gene>
<dbReference type="STRING" id="984486.A0A1E3QIG8"/>
<dbReference type="InterPro" id="IPR013921">
    <property type="entry name" value="Mediator_Med20"/>
</dbReference>
<dbReference type="Gene3D" id="3.30.310.180">
    <property type="match status" value="2"/>
</dbReference>
<dbReference type="AlphaFoldDB" id="A0A1E3QIG8"/>
<evidence type="ECO:0000256" key="2">
    <source>
        <dbReference type="ARBA" id="ARBA00010743"/>
    </source>
</evidence>
<comment type="subcellular location">
    <subcellularLocation>
        <location evidence="1 4">Nucleus</location>
    </subcellularLocation>
</comment>
<protein>
    <recommendedName>
        <fullName evidence="4">Mediator of RNA polymerase II transcription subunit 20</fullName>
    </recommendedName>
    <alternativeName>
        <fullName evidence="4">Mediator complex subunit 20</fullName>
    </alternativeName>
</protein>
<evidence type="ECO:0000313" key="5">
    <source>
        <dbReference type="EMBL" id="ODQ77489.1"/>
    </source>
</evidence>
<proteinExistence type="inferred from homology"/>
<dbReference type="GO" id="GO:0016592">
    <property type="term" value="C:mediator complex"/>
    <property type="evidence" value="ECO:0007669"/>
    <property type="project" value="InterPro"/>
</dbReference>
<dbReference type="GO" id="GO:0006357">
    <property type="term" value="P:regulation of transcription by RNA polymerase II"/>
    <property type="evidence" value="ECO:0007669"/>
    <property type="project" value="InterPro"/>
</dbReference>
<name>A0A1E3QIG8_9ASCO</name>
<evidence type="ECO:0000256" key="1">
    <source>
        <dbReference type="ARBA" id="ARBA00004123"/>
    </source>
</evidence>
<keyword evidence="3 4" id="KW-0539">Nucleus</keyword>
<dbReference type="GO" id="GO:0003712">
    <property type="term" value="F:transcription coregulator activity"/>
    <property type="evidence" value="ECO:0007669"/>
    <property type="project" value="InterPro"/>
</dbReference>
<reference evidence="6" key="1">
    <citation type="submission" date="2016-05" db="EMBL/GenBank/DDBJ databases">
        <title>Comparative genomics of biotechnologically important yeasts.</title>
        <authorList>
            <consortium name="DOE Joint Genome Institute"/>
            <person name="Riley R."/>
            <person name="Haridas S."/>
            <person name="Wolfe K.H."/>
            <person name="Lopes M.R."/>
            <person name="Hittinger C.T."/>
            <person name="Goker M."/>
            <person name="Salamov A."/>
            <person name="Wisecaver J."/>
            <person name="Long T.M."/>
            <person name="Aerts A.L."/>
            <person name="Barry K."/>
            <person name="Choi C."/>
            <person name="Clum A."/>
            <person name="Coughlan A.Y."/>
            <person name="Deshpande S."/>
            <person name="Douglass A.P."/>
            <person name="Hanson S.J."/>
            <person name="Klenk H.-P."/>
            <person name="Labutti K."/>
            <person name="Lapidus A."/>
            <person name="Lindquist E."/>
            <person name="Lipzen A."/>
            <person name="Meier-Kolthoff J.P."/>
            <person name="Ohm R.A."/>
            <person name="Otillar R.P."/>
            <person name="Pangilinan J."/>
            <person name="Peng Y."/>
            <person name="Rokas A."/>
            <person name="Rosa C.A."/>
            <person name="Scheuner C."/>
            <person name="Sibirny A.A."/>
            <person name="Slot J.C."/>
            <person name="Stielow J.B."/>
            <person name="Sun H."/>
            <person name="Kurtzman C.P."/>
            <person name="Blackwell M."/>
            <person name="Grigoriev I.V."/>
            <person name="Jeffries T.W."/>
        </authorList>
    </citation>
    <scope>NUCLEOTIDE SEQUENCE [LARGE SCALE GENOMIC DNA]</scope>
    <source>
        <strain evidence="6">NRRL Y-12698</strain>
    </source>
</reference>
<dbReference type="RefSeq" id="XP_018982817.1">
    <property type="nucleotide sequence ID" value="XM_019130629.1"/>
</dbReference>
<dbReference type="Pfam" id="PF08612">
    <property type="entry name" value="Med20"/>
    <property type="match status" value="1"/>
</dbReference>
<dbReference type="GeneID" id="30148482"/>
<keyword evidence="4" id="KW-0010">Activator</keyword>
<sequence>MPSAIVLVQNASPSTITGFHDQLSNELPKILNSNWQFEFKIFKNNPFSRVDPSVPTPTTFLYTLYLSYFPQKIISITNNSTSSIITSVAVSSSNDIKTEYDSDGDDDEVRKPDFDVPASHIMSNASTGLSNPWDSVLTSKLQSLWTLRQVIKGDNGNVYKLHVNQLALTIPDAVSGEPTTVTLSGALIIKTANCFLHGSFKGFLIEVEFTPSDGQIVESVMRKVVLRGLMEHYKFPLGKLCLERLNEYENVEDKYGDLCHQYAQALQF</sequence>
<comment type="subunit">
    <text evidence="4">Component of the Mediator complex.</text>
</comment>
<keyword evidence="4" id="KW-0805">Transcription regulation</keyword>
<evidence type="ECO:0000256" key="4">
    <source>
        <dbReference type="RuleBase" id="RU364152"/>
    </source>
</evidence>
<keyword evidence="6" id="KW-1185">Reference proteome</keyword>
<comment type="similarity">
    <text evidence="2 4">Belongs to the Mediator complex subunit 20 family.</text>
</comment>
<dbReference type="EMBL" id="KV454440">
    <property type="protein sequence ID" value="ODQ77489.1"/>
    <property type="molecule type" value="Genomic_DNA"/>
</dbReference>
<dbReference type="Proteomes" id="UP000094336">
    <property type="component" value="Unassembled WGS sequence"/>
</dbReference>
<keyword evidence="4" id="KW-0804">Transcription</keyword>
<accession>A0A1E3QIG8</accession>
<evidence type="ECO:0000256" key="3">
    <source>
        <dbReference type="ARBA" id="ARBA00023242"/>
    </source>
</evidence>